<evidence type="ECO:0000313" key="2">
    <source>
        <dbReference type="Proteomes" id="UP000029488"/>
    </source>
</evidence>
<reference evidence="1 2" key="1">
    <citation type="journal article" date="2014" name="BMC Genomics">
        <title>Unusual genome complexity in Lactobacillus salivarius JCM1046.</title>
        <authorList>
            <person name="Raftis E.J."/>
            <person name="Forde B.M."/>
            <person name="Claesson M.J."/>
            <person name="O'Toole P.W."/>
        </authorList>
    </citation>
    <scope>NUCLEOTIDE SEQUENCE [LARGE SCALE GENOMIC DNA]</scope>
    <source>
        <strain evidence="1 2">JCM1046</strain>
        <plasmid evidence="1 2">pMP1046B</plasmid>
    </source>
</reference>
<sequence length="175" mass="21094">MRDLKDLLDDFRDNHYKIVFHNQDLDNVSIWSDLNEYLNLIQELNNYIDKKEGWPMYDWSWKIEHILTDMIDEVEKKYGSEVEIFVMDFDFNEFDTELNYDDGDEFRAEKLTRIYIEYKGETVYLDKTYGSVFYELDGLVPISYMEVFSDALAIVSKHLNKIEKVLRENGYYEHG</sequence>
<dbReference type="EMBL" id="CP007648">
    <property type="protein sequence ID" value="AIR11722.1"/>
    <property type="molecule type" value="Genomic_DNA"/>
</dbReference>
<keyword evidence="1" id="KW-0614">Plasmid</keyword>
<organism evidence="1 2">
    <name type="scientific">Ligilactobacillus salivarius</name>
    <dbReference type="NCBI Taxonomy" id="1624"/>
    <lineage>
        <taxon>Bacteria</taxon>
        <taxon>Bacillati</taxon>
        <taxon>Bacillota</taxon>
        <taxon>Bacilli</taxon>
        <taxon>Lactobacillales</taxon>
        <taxon>Lactobacillaceae</taxon>
        <taxon>Ligilactobacillus</taxon>
    </lineage>
</organism>
<dbReference type="KEGG" id="lsj:LSJ_3106c"/>
<gene>
    <name evidence="1" type="ORF">LSJ_3106c</name>
</gene>
<dbReference type="RefSeq" id="WP_044005857.1">
    <property type="nucleotide sequence ID" value="NZ_CP007648.1"/>
</dbReference>
<proteinExistence type="predicted"/>
<dbReference type="Proteomes" id="UP000029488">
    <property type="component" value="Plasmid pMP1046B"/>
</dbReference>
<accession>A0A089RZ55</accession>
<evidence type="ECO:0000313" key="1">
    <source>
        <dbReference type="EMBL" id="AIR11722.1"/>
    </source>
</evidence>
<dbReference type="AlphaFoldDB" id="A0A089RZ55"/>
<name>A0A089RZ55_9LACO</name>
<protein>
    <submittedName>
        <fullName evidence="1">Uncharacterized protein</fullName>
    </submittedName>
</protein>
<geneLocation type="plasmid" evidence="1 2">
    <name>pMP1046B</name>
</geneLocation>